<dbReference type="STRING" id="1798667.A3J08_00910"/>
<evidence type="ECO:0000313" key="1">
    <source>
        <dbReference type="EMBL" id="OGZ15462.1"/>
    </source>
</evidence>
<name>A0A1G2DPX6_9BACT</name>
<reference evidence="1 2" key="1">
    <citation type="journal article" date="2016" name="Nat. Commun.">
        <title>Thousands of microbial genomes shed light on interconnected biogeochemical processes in an aquifer system.</title>
        <authorList>
            <person name="Anantharaman K."/>
            <person name="Brown C.T."/>
            <person name="Hug L.A."/>
            <person name="Sharon I."/>
            <person name="Castelle C.J."/>
            <person name="Probst A.J."/>
            <person name="Thomas B.C."/>
            <person name="Singh A."/>
            <person name="Wilkins M.J."/>
            <person name="Karaoz U."/>
            <person name="Brodie E.L."/>
            <person name="Williams K.H."/>
            <person name="Hubbard S.S."/>
            <person name="Banfield J.F."/>
        </authorList>
    </citation>
    <scope>NUCLEOTIDE SEQUENCE [LARGE SCALE GENOMIC DNA]</scope>
</reference>
<sequence length="297" mass="32012">MRIFTHVNPDLDALMSVVAARLYYPAARGAEIILKPANWDGAGMDPDDIAVDMEAGGRGMKGEKGDGVVHSCFALIMTKYAPTAECLALAPVIAYVDAQDAHGNAIKYLVPTASSEARDILDATSLSARVSWLRMIFKGDVTRIVRRLEEEFLGMLDVGRSRLRSEEEANSAELFADGAVALTVDLSVGVTIALFKRGVRLVVFQNKDGVGICREQDETLRMDHPLFRQVVVAAGEEIGNGVGNGKWFAHPAGFVFARGTSKSPASPMQTPSRVNPRDLVRVAVELLAEATQAKVAD</sequence>
<dbReference type="AlphaFoldDB" id="A0A1G2DPX6"/>
<dbReference type="Proteomes" id="UP000177573">
    <property type="component" value="Unassembled WGS sequence"/>
</dbReference>
<evidence type="ECO:0000313" key="2">
    <source>
        <dbReference type="Proteomes" id="UP000177573"/>
    </source>
</evidence>
<proteinExistence type="predicted"/>
<dbReference type="EMBL" id="MHLR01000012">
    <property type="protein sequence ID" value="OGZ15462.1"/>
    <property type="molecule type" value="Genomic_DNA"/>
</dbReference>
<gene>
    <name evidence="1" type="ORF">A3J08_00910</name>
</gene>
<comment type="caution">
    <text evidence="1">The sequence shown here is derived from an EMBL/GenBank/DDBJ whole genome shotgun (WGS) entry which is preliminary data.</text>
</comment>
<organism evidence="1 2">
    <name type="scientific">Candidatus Lloydbacteria bacterium RIFCSPLOWO2_02_FULL_51_11</name>
    <dbReference type="NCBI Taxonomy" id="1798667"/>
    <lineage>
        <taxon>Bacteria</taxon>
        <taxon>Candidatus Lloydiibacteriota</taxon>
    </lineage>
</organism>
<accession>A0A1G2DPX6</accession>
<protein>
    <submittedName>
        <fullName evidence="1">Uncharacterized protein</fullName>
    </submittedName>
</protein>